<accession>Q5U3R0</accession>
<evidence type="ECO:0000313" key="12">
    <source>
        <dbReference type="Proteomes" id="UP000000437"/>
    </source>
</evidence>
<accession>A0A0R4IEP2</accession>
<comment type="subcellular location">
    <subcellularLocation>
        <location evidence="1 6">Membrane</location>
        <topology evidence="1 6">Multi-pass membrane protein</topology>
    </subcellularLocation>
</comment>
<reference evidence="10" key="3">
    <citation type="submission" date="2012-02" db="UniProtKB">
        <authorList>
            <consortium name="Ensembl"/>
        </authorList>
    </citation>
    <scope>IDENTIFICATION</scope>
    <source>
        <strain evidence="10">Tuebingen</strain>
    </source>
</reference>
<keyword evidence="5 6" id="KW-0472">Membrane</keyword>
<dbReference type="KEGG" id="dre:492765"/>
<keyword evidence="3 6" id="KW-0812">Transmembrane</keyword>
<keyword evidence="12" id="KW-1185">Reference proteome</keyword>
<dbReference type="Ensembl" id="ENSDART00000167042.2">
    <property type="protein sequence ID" value="ENSDARP00000132788.1"/>
    <property type="gene ID" value="ENSDARG00000044011.9"/>
</dbReference>
<dbReference type="GO" id="GO:0005886">
    <property type="term" value="C:plasma membrane"/>
    <property type="evidence" value="ECO:0007669"/>
    <property type="project" value="UniProtKB-ARBA"/>
</dbReference>
<feature type="transmembrane region" description="Helical" evidence="6">
    <location>
        <begin position="71"/>
        <end position="95"/>
    </location>
</feature>
<dbReference type="PANTHER" id="PTHR14297">
    <property type="entry name" value="MEMBRANE TRANSPORT PROTEIN XK FAMILY MEMBER"/>
    <property type="match status" value="1"/>
</dbReference>
<dbReference type="AlphaFoldDB" id="Q5U3R0"/>
<evidence type="ECO:0000256" key="1">
    <source>
        <dbReference type="ARBA" id="ARBA00004141"/>
    </source>
</evidence>
<evidence type="ECO:0000256" key="5">
    <source>
        <dbReference type="ARBA" id="ARBA00023136"/>
    </source>
</evidence>
<evidence type="ECO:0000313" key="8">
    <source>
        <dbReference type="EMBL" id="AAI39521.1"/>
    </source>
</evidence>
<accession>F6P087</accession>
<dbReference type="PaxDb" id="7955-ENSDARP00000064613"/>
<dbReference type="GeneTree" id="ENSGT00390000003231"/>
<dbReference type="EMBL" id="CR354605">
    <property type="status" value="NOT_ANNOTATED_CDS"/>
    <property type="molecule type" value="Genomic_DNA"/>
</dbReference>
<evidence type="ECO:0000313" key="13">
    <source>
        <dbReference type="RefSeq" id="NP_001007407.1"/>
    </source>
</evidence>
<feature type="transmembrane region" description="Helical" evidence="6">
    <location>
        <begin position="389"/>
        <end position="408"/>
    </location>
</feature>
<evidence type="ECO:0000256" key="3">
    <source>
        <dbReference type="ARBA" id="ARBA00022692"/>
    </source>
</evidence>
<dbReference type="ZFIN" id="ZDB-GENE-041114-108">
    <property type="gene designation" value="xkrx"/>
</dbReference>
<reference evidence="13" key="8">
    <citation type="submission" date="2025-04" db="UniProtKB">
        <authorList>
            <consortium name="RefSeq"/>
        </authorList>
    </citation>
    <scope>IDENTIFICATION</scope>
</reference>
<feature type="transmembrane region" description="Helical" evidence="6">
    <location>
        <begin position="313"/>
        <end position="337"/>
    </location>
</feature>
<dbReference type="STRING" id="7955.ENSDARP00000064613"/>
<dbReference type="PANTHER" id="PTHR14297:SF4">
    <property type="entry name" value="XK-RELATED PROTEIN 2"/>
    <property type="match status" value="1"/>
</dbReference>
<evidence type="ECO:0000313" key="14">
    <source>
        <dbReference type="ZFIN" id="ZDB-GENE-041114-108"/>
    </source>
</evidence>
<dbReference type="RefSeq" id="NP_001007407.1">
    <property type="nucleotide sequence ID" value="NM_001007406.1"/>
</dbReference>
<evidence type="ECO:0000313" key="11">
    <source>
        <dbReference type="Ensembl" id="ENSDARP00000132788"/>
    </source>
</evidence>
<dbReference type="AGR" id="ZFIN:ZDB-GENE-041114-108"/>
<dbReference type="Pfam" id="PF09815">
    <property type="entry name" value="XK-related"/>
    <property type="match status" value="1"/>
</dbReference>
<proteinExistence type="evidence at transcript level"/>
<gene>
    <name evidence="8 10 13 14" type="primary">xkrx</name>
    <name evidence="13" type="synonym">zgc:101747</name>
</gene>
<reference evidence="13" key="2">
    <citation type="journal article" date="2008" name="BMC Evol. Biol.">
        <title>The medaka novel immune-type receptor (NITR) gene clusters reveal an extraordinary degree of divergence in variable domains.</title>
        <authorList>
            <person name="Desai S."/>
            <person name="Heffelfinger A.K."/>
            <person name="Orcutt T.M."/>
            <person name="Litman G.W."/>
            <person name="Yoder J.A."/>
        </authorList>
    </citation>
    <scope>NUCLEOTIDE SEQUENCE</scope>
</reference>
<organism evidence="8">
    <name type="scientific">Danio rerio</name>
    <name type="common">Zebrafish</name>
    <name type="synonym">Brachydanio rerio</name>
    <dbReference type="NCBI Taxonomy" id="7955"/>
    <lineage>
        <taxon>Eukaryota</taxon>
        <taxon>Metazoa</taxon>
        <taxon>Chordata</taxon>
        <taxon>Craniata</taxon>
        <taxon>Vertebrata</taxon>
        <taxon>Euteleostomi</taxon>
        <taxon>Actinopterygii</taxon>
        <taxon>Neopterygii</taxon>
        <taxon>Teleostei</taxon>
        <taxon>Ostariophysi</taxon>
        <taxon>Cypriniformes</taxon>
        <taxon>Danionidae</taxon>
        <taxon>Danioninae</taxon>
        <taxon>Danio</taxon>
    </lineage>
</organism>
<dbReference type="GeneID" id="492765"/>
<reference evidence="11" key="6">
    <citation type="submission" date="2015-11" db="UniProtKB">
        <authorList>
            <consortium name="Ensembl"/>
        </authorList>
    </citation>
    <scope>IDENTIFICATION</scope>
    <source>
        <strain evidence="11">Tuebingen</strain>
    </source>
</reference>
<feature type="transmembrane region" description="Helical" evidence="6">
    <location>
        <begin position="357"/>
        <end position="377"/>
    </location>
</feature>
<dbReference type="EMBL" id="BC139520">
    <property type="protein sequence ID" value="AAI39521.1"/>
    <property type="molecule type" value="mRNA"/>
</dbReference>
<dbReference type="EMBL" id="BC085430">
    <property type="protein sequence ID" value="AAH85430.1"/>
    <property type="molecule type" value="mRNA"/>
</dbReference>
<evidence type="ECO:0000256" key="6">
    <source>
        <dbReference type="RuleBase" id="RU910716"/>
    </source>
</evidence>
<dbReference type="ExpressionAtlas" id="Q5U3R0">
    <property type="expression patterns" value="baseline and differential"/>
</dbReference>
<dbReference type="InterPro" id="IPR018629">
    <property type="entry name" value="XK-rel"/>
</dbReference>
<feature type="transmembrane region" description="Helical" evidence="6">
    <location>
        <begin position="44"/>
        <end position="65"/>
    </location>
</feature>
<dbReference type="EMBL" id="BC155740">
    <property type="protein sequence ID" value="AAI55741.1"/>
    <property type="molecule type" value="mRNA"/>
</dbReference>
<protein>
    <recommendedName>
        <fullName evidence="6">XK-related protein</fullName>
    </recommendedName>
</protein>
<evidence type="ECO:0000256" key="4">
    <source>
        <dbReference type="ARBA" id="ARBA00022989"/>
    </source>
</evidence>
<dbReference type="HOGENOM" id="CLU_037429_1_1_1"/>
<dbReference type="OrthoDB" id="10037417at2759"/>
<dbReference type="Bgee" id="ENSDARG00000044011">
    <property type="expression patterns" value="Expressed in mature ovarian follicle and 25 other cell types or tissues"/>
</dbReference>
<evidence type="ECO:0000313" key="10">
    <source>
        <dbReference type="Ensembl" id="ENSDARP00000064613"/>
    </source>
</evidence>
<dbReference type="InterPro" id="IPR051773">
    <property type="entry name" value="XK-related_adapter"/>
</dbReference>
<feature type="transmembrane region" description="Helical" evidence="6">
    <location>
        <begin position="275"/>
        <end position="293"/>
    </location>
</feature>
<keyword evidence="4 6" id="KW-1133">Transmembrane helix</keyword>
<reference evidence="13" key="5">
    <citation type="journal article" date="2015" name="Nat. Commun.">
        <title>RFX transcription factors are essential for hearing in mice.</title>
        <authorList>
            <person name="Elkon R."/>
            <person name="Milon B."/>
            <person name="Morrison L."/>
            <person name="Shah M."/>
            <person name="Vijayakumar S."/>
            <person name="Racherla M."/>
            <person name="Leitch C.C."/>
            <person name="Silipino L."/>
            <person name="Hadi S."/>
            <person name="Weiss-Gayet M."/>
            <person name="Barras E."/>
            <person name="Schmid C.D."/>
            <person name="Ait-Lounis A."/>
            <person name="Barnes A."/>
            <person name="Song Y."/>
            <person name="Eisenman D.J."/>
            <person name="Eliyahu E."/>
            <person name="Frolenkov G.I."/>
            <person name="Strome S.E."/>
            <person name="Durand B."/>
            <person name="Zaghloul N.A."/>
            <person name="Jones S.M."/>
            <person name="Reith W."/>
            <person name="Hertzano R."/>
        </authorList>
    </citation>
    <scope>NUCLEOTIDE SEQUENCE</scope>
</reference>
<name>Q5U3R0_DANRE</name>
<reference evidence="13" key="7">
    <citation type="journal article" date="2016" name="BMC Genomics">
        <title>Gene evolution and gene expression after whole genome duplication in fish: the PhyloFish database.</title>
        <authorList>
            <person name="Pasquier J."/>
            <person name="Cabau C."/>
            <person name="Nguyen T."/>
            <person name="Jouanno E."/>
            <person name="Severac D."/>
            <person name="Braasch I."/>
            <person name="Journot L."/>
            <person name="Pontarotti P."/>
            <person name="Klopp C."/>
            <person name="Postlethwait J.H."/>
            <person name="Guiguen Y."/>
            <person name="Bobe J."/>
        </authorList>
    </citation>
    <scope>NUCLEOTIDE SEQUENCE</scope>
</reference>
<dbReference type="Ensembl" id="ENSDART00000064614.9">
    <property type="protein sequence ID" value="ENSDARP00000064613.6"/>
    <property type="gene ID" value="ENSDARG00000044011.9"/>
</dbReference>
<dbReference type="EMBL" id="BC165599">
    <property type="protein sequence ID" value="AAI65599.1"/>
    <property type="molecule type" value="mRNA"/>
</dbReference>
<comment type="similarity">
    <text evidence="2 6">Belongs to the XK family.</text>
</comment>
<dbReference type="Proteomes" id="UP000000437">
    <property type="component" value="Chromosome 14"/>
</dbReference>
<dbReference type="EMBL" id="BC171373">
    <property type="protein sequence ID" value="AAI71373.1"/>
    <property type="molecule type" value="mRNA"/>
</dbReference>
<reference evidence="10 12" key="4">
    <citation type="journal article" date="2013" name="Nature">
        <title>The zebrafish reference genome sequence and its relationship to the human genome.</title>
        <authorList>
            <consortium name="Genome Reference Consortium Zebrafish"/>
            <person name="Howe K."/>
            <person name="Clark M.D."/>
            <person name="Torroja C.F."/>
            <person name="Torrance J."/>
            <person name="Berthelot C."/>
            <person name="Muffato M."/>
            <person name="Collins J.E."/>
            <person name="Humphray S."/>
            <person name="McLaren K."/>
            <person name="Matthews L."/>
            <person name="McLaren S."/>
            <person name="Sealy I."/>
            <person name="Caccamo M."/>
            <person name="Churcher C."/>
            <person name="Scott C."/>
            <person name="Barrett J.C."/>
            <person name="Koch R."/>
            <person name="Rauch G.J."/>
            <person name="White S."/>
            <person name="Chow W."/>
            <person name="Kilian B."/>
            <person name="Quintais L.T."/>
            <person name="Guerra-Assuncao J.A."/>
            <person name="Zhou Y."/>
            <person name="Gu Y."/>
            <person name="Yen J."/>
            <person name="Vogel J.H."/>
            <person name="Eyre T."/>
            <person name="Redmond S."/>
            <person name="Banerjee R."/>
            <person name="Chi J."/>
            <person name="Fu B."/>
            <person name="Langley E."/>
            <person name="Maguire S.F."/>
            <person name="Laird G.K."/>
            <person name="Lloyd D."/>
            <person name="Kenyon E."/>
            <person name="Donaldson S."/>
            <person name="Sehra H."/>
            <person name="Almeida-King J."/>
            <person name="Loveland J."/>
            <person name="Trevanion S."/>
            <person name="Jones M."/>
            <person name="Quail M."/>
            <person name="Willey D."/>
            <person name="Hunt A."/>
            <person name="Burton J."/>
            <person name="Sims S."/>
            <person name="McLay K."/>
            <person name="Plumb B."/>
            <person name="Davis J."/>
            <person name="Clee C."/>
            <person name="Oliver K."/>
            <person name="Clark R."/>
            <person name="Riddle C."/>
            <person name="Elliot D."/>
            <person name="Eliott D."/>
            <person name="Threadgold G."/>
            <person name="Harden G."/>
            <person name="Ware D."/>
            <person name="Begum S."/>
            <person name="Mortimore B."/>
            <person name="Mortimer B."/>
            <person name="Kerry G."/>
            <person name="Heath P."/>
            <person name="Phillimore B."/>
            <person name="Tracey A."/>
            <person name="Corby N."/>
            <person name="Dunn M."/>
            <person name="Johnson C."/>
            <person name="Wood J."/>
            <person name="Clark S."/>
            <person name="Pelan S."/>
            <person name="Griffiths G."/>
            <person name="Smith M."/>
            <person name="Glithero R."/>
            <person name="Howden P."/>
            <person name="Barker N."/>
            <person name="Lloyd C."/>
            <person name="Stevens C."/>
            <person name="Harley J."/>
            <person name="Holt K."/>
            <person name="Panagiotidis G."/>
            <person name="Lovell J."/>
            <person name="Beasley H."/>
            <person name="Henderson C."/>
            <person name="Gordon D."/>
            <person name="Auger K."/>
            <person name="Wright D."/>
            <person name="Collins J."/>
            <person name="Raisen C."/>
            <person name="Dyer L."/>
            <person name="Leung K."/>
            <person name="Robertson L."/>
            <person name="Ambridge K."/>
            <person name="Leongamornlert D."/>
            <person name="McGuire S."/>
            <person name="Gilderthorp R."/>
            <person name="Griffiths C."/>
            <person name="Manthravadi D."/>
            <person name="Nichol S."/>
            <person name="Barker G."/>
            <person name="Whitehead S."/>
            <person name="Kay M."/>
            <person name="Brown J."/>
            <person name="Murnane C."/>
            <person name="Gray E."/>
            <person name="Humphries M."/>
            <person name="Sycamore N."/>
            <person name="Barker D."/>
            <person name="Saunders D."/>
            <person name="Wallis J."/>
            <person name="Babbage A."/>
            <person name="Hammond S."/>
            <person name="Mashreghi-Mohammadi M."/>
            <person name="Barr L."/>
            <person name="Martin S."/>
            <person name="Wray P."/>
            <person name="Ellington A."/>
            <person name="Matthews N."/>
            <person name="Ellwood M."/>
            <person name="Woodmansey R."/>
            <person name="Clark G."/>
            <person name="Cooper J."/>
            <person name="Cooper J."/>
            <person name="Tromans A."/>
            <person name="Grafham D."/>
            <person name="Skuce C."/>
            <person name="Pandian R."/>
            <person name="Andrews R."/>
            <person name="Harrison E."/>
            <person name="Kimberley A."/>
            <person name="Garnett J."/>
            <person name="Fosker N."/>
            <person name="Hall R."/>
            <person name="Garner P."/>
            <person name="Kelly D."/>
            <person name="Bird C."/>
            <person name="Palmer S."/>
            <person name="Gehring I."/>
            <person name="Berger A."/>
            <person name="Dooley C.M."/>
            <person name="Ersan-Urun Z."/>
            <person name="Eser C."/>
            <person name="Geiger H."/>
            <person name="Geisler M."/>
            <person name="Karotki L."/>
            <person name="Kirn A."/>
            <person name="Konantz J."/>
            <person name="Konantz M."/>
            <person name="Oberlander M."/>
            <person name="Rudolph-Geiger S."/>
            <person name="Teucke M."/>
            <person name="Lanz C."/>
            <person name="Raddatz G."/>
            <person name="Osoegawa K."/>
            <person name="Zhu B."/>
            <person name="Rapp A."/>
            <person name="Widaa S."/>
            <person name="Langford C."/>
            <person name="Yang F."/>
            <person name="Schuster S.C."/>
            <person name="Carter N.P."/>
            <person name="Harrow J."/>
            <person name="Ning Z."/>
            <person name="Herrero J."/>
            <person name="Searle S.M."/>
            <person name="Enright A."/>
            <person name="Geisler R."/>
            <person name="Plasterk R.H."/>
            <person name="Lee C."/>
            <person name="Westerfield M."/>
            <person name="de Jong P.J."/>
            <person name="Zon L.I."/>
            <person name="Postlethwait J.H."/>
            <person name="Nusslein-Volhard C."/>
            <person name="Hubbard T.J."/>
            <person name="Roest Crollius H."/>
            <person name="Rogers J."/>
            <person name="Stemple D.L."/>
        </authorList>
    </citation>
    <scope>NUCLEOTIDE SEQUENCE [LARGE SCALE GENOMIC DNA]</scope>
    <source>
        <strain evidence="10">Tuebingen</strain>
    </source>
</reference>
<dbReference type="eggNOG" id="ENOG502QSH6">
    <property type="taxonomic scope" value="Eukaryota"/>
</dbReference>
<evidence type="ECO:0000256" key="2">
    <source>
        <dbReference type="ARBA" id="ARBA00008789"/>
    </source>
</evidence>
<evidence type="ECO:0000313" key="7">
    <source>
        <dbReference type="EMBL" id="AAH85430.1"/>
    </source>
</evidence>
<feature type="transmembrane region" description="Helical" evidence="6">
    <location>
        <begin position="209"/>
        <end position="233"/>
    </location>
</feature>
<evidence type="ECO:0000313" key="9">
    <source>
        <dbReference type="EMBL" id="AAI65599.1"/>
    </source>
</evidence>
<reference evidence="8" key="1">
    <citation type="submission" date="2007-04" db="EMBL/GenBank/DDBJ databases">
        <authorList>
            <consortium name="NIH - Zebrafish Gene Collection (ZGC) project"/>
        </authorList>
    </citation>
    <scope>NUCLEOTIDE SEQUENCE [LARGE SCALE MRNA]</scope>
    <source>
        <tissue evidence="8">Activated eggs</tissue>
        <tissue evidence="7">Olfactory epithelium</tissue>
        <tissue evidence="9">PCR rescue</tissue>
    </source>
</reference>
<sequence>MENNNKPSEHDITEAVAQRSVANPSENGVVKVINHGEVHPPFSVLWATVLYCAEFICASVLSSMYHKTEDVVWMGLTITFMLVPSVLTQLTLTFVHRDLGRDRPLVLFMHLLQMGPIIRCIEAIVVYCQAGKNEEPYVTISRKIKLKHGRGLGPAFECEIGHSERKLAVHRNAFKRTAVIQAFLGSTPQLTLQLYATIQEKYILLPSRLALMIISLISITYGALVCSVLAIQIKYDDYKVRMKPTAYLCMILWRGLEIATRITTLVLFSTAFTVWVVLVGLINLFIFFFQPWVEFWARRASLPENVENNFSKLGTTVVLCMVTFLYACINIFCWSAVQLNLADHDLVEKQPRWRSLAVYYTLRFVENVTLIVLWYYFKSDFYEYVCTPLLVVQLIVCYTLAVLFMLLFHQFCHPCRRLFHYNVEDCLRCACCWRKKQSQSLAEQADDPQVEVPPDLTNHLTVKETDILDDIMEAA</sequence>
<dbReference type="OMA" id="EWEIGQT"/>
<dbReference type="CTD" id="402415"/>